<evidence type="ECO:0000256" key="1">
    <source>
        <dbReference type="SAM" id="SignalP"/>
    </source>
</evidence>
<dbReference type="Proteomes" id="UP001161757">
    <property type="component" value="Unassembled WGS sequence"/>
</dbReference>
<dbReference type="EMBL" id="JAJGCB010000010">
    <property type="protein sequence ID" value="KAJ8990696.1"/>
    <property type="molecule type" value="Genomic_DNA"/>
</dbReference>
<sequence>MSLLSGQGHYCRDLLLLLCLAFTLADTVSSQLVGCDVLGCQTDSGCTLGNITSSYIGTTSVNSTVSPNAPLTWTVGASTQGNSSSSAQVHFIKNFYLGYPPSLDLANTSDFAGCTLFFEGIARSIVLNGTSEYGSVTCGQTLGDGCVSDLQAQAQQKTQELYNARNGDSSSVCAGLQSALQTQPPASCQSTATVTWGNVVAKEITGPNAPLTPIKQTACHPSTGGAGYQVALIETQNVASEEVSSDNVPFFFSMTPVMTIFYKSPGAGFKLESQPEAHLSCLKVVEDSTVSPSAQNAATMLLPRLSFRTALFVLGLSAIALG</sequence>
<keyword evidence="1" id="KW-0732">Signal</keyword>
<name>A0AAN6ESD0_EXODE</name>
<dbReference type="AlphaFoldDB" id="A0AAN6ESD0"/>
<feature type="chain" id="PRO_5042815099" evidence="1">
    <location>
        <begin position="31"/>
        <end position="322"/>
    </location>
</feature>
<evidence type="ECO:0000313" key="3">
    <source>
        <dbReference type="Proteomes" id="UP001161757"/>
    </source>
</evidence>
<accession>A0AAN6ESD0</accession>
<proteinExistence type="predicted"/>
<comment type="caution">
    <text evidence="2">The sequence shown here is derived from an EMBL/GenBank/DDBJ whole genome shotgun (WGS) entry which is preliminary data.</text>
</comment>
<organism evidence="2 3">
    <name type="scientific">Exophiala dermatitidis</name>
    <name type="common">Black yeast-like fungus</name>
    <name type="synonym">Wangiella dermatitidis</name>
    <dbReference type="NCBI Taxonomy" id="5970"/>
    <lineage>
        <taxon>Eukaryota</taxon>
        <taxon>Fungi</taxon>
        <taxon>Dikarya</taxon>
        <taxon>Ascomycota</taxon>
        <taxon>Pezizomycotina</taxon>
        <taxon>Eurotiomycetes</taxon>
        <taxon>Chaetothyriomycetidae</taxon>
        <taxon>Chaetothyriales</taxon>
        <taxon>Herpotrichiellaceae</taxon>
        <taxon>Exophiala</taxon>
    </lineage>
</organism>
<reference evidence="2" key="1">
    <citation type="submission" date="2023-01" db="EMBL/GenBank/DDBJ databases">
        <title>Exophiala dermititidis isolated from Cystic Fibrosis Patient.</title>
        <authorList>
            <person name="Kurbessoian T."/>
            <person name="Crocker A."/>
            <person name="Murante D."/>
            <person name="Hogan D.A."/>
            <person name="Stajich J.E."/>
        </authorList>
    </citation>
    <scope>NUCLEOTIDE SEQUENCE</scope>
    <source>
        <strain evidence="2">Ex8</strain>
    </source>
</reference>
<protein>
    <submittedName>
        <fullName evidence="2">Uncharacterized protein</fullName>
    </submittedName>
</protein>
<feature type="signal peptide" evidence="1">
    <location>
        <begin position="1"/>
        <end position="30"/>
    </location>
</feature>
<gene>
    <name evidence="2" type="ORF">HRR80_005473</name>
</gene>
<evidence type="ECO:0000313" key="2">
    <source>
        <dbReference type="EMBL" id="KAJ8990696.1"/>
    </source>
</evidence>